<keyword evidence="5" id="KW-1185">Reference proteome</keyword>
<evidence type="ECO:0000256" key="1">
    <source>
        <dbReference type="ARBA" id="ARBA00010476"/>
    </source>
</evidence>
<dbReference type="SMART" id="SM00271">
    <property type="entry name" value="DnaJ"/>
    <property type="match status" value="1"/>
</dbReference>
<name>A0ABQ8HCG3_9ROSI</name>
<keyword evidence="2" id="KW-0143">Chaperone</keyword>
<proteinExistence type="inferred from homology"/>
<dbReference type="Gene3D" id="1.20.1280.20">
    <property type="entry name" value="HscB, C-terminal domain"/>
    <property type="match status" value="2"/>
</dbReference>
<dbReference type="EMBL" id="JAFEMO010000012">
    <property type="protein sequence ID" value="KAH7554191.1"/>
    <property type="molecule type" value="Genomic_DNA"/>
</dbReference>
<comment type="caution">
    <text evidence="4">The sequence shown here is derived from an EMBL/GenBank/DDBJ whole genome shotgun (WGS) entry which is preliminary data.</text>
</comment>
<evidence type="ECO:0000313" key="4">
    <source>
        <dbReference type="EMBL" id="KAH7554191.1"/>
    </source>
</evidence>
<protein>
    <recommendedName>
        <fullName evidence="3">J domain-containing protein</fullName>
    </recommendedName>
</protein>
<organism evidence="4 5">
    <name type="scientific">Xanthoceras sorbifolium</name>
    <dbReference type="NCBI Taxonomy" id="99658"/>
    <lineage>
        <taxon>Eukaryota</taxon>
        <taxon>Viridiplantae</taxon>
        <taxon>Streptophyta</taxon>
        <taxon>Embryophyta</taxon>
        <taxon>Tracheophyta</taxon>
        <taxon>Spermatophyta</taxon>
        <taxon>Magnoliopsida</taxon>
        <taxon>eudicotyledons</taxon>
        <taxon>Gunneridae</taxon>
        <taxon>Pentapetalae</taxon>
        <taxon>rosids</taxon>
        <taxon>malvids</taxon>
        <taxon>Sapindales</taxon>
        <taxon>Sapindaceae</taxon>
        <taxon>Xanthoceroideae</taxon>
        <taxon>Xanthoceras</taxon>
    </lineage>
</organism>
<dbReference type="InterPro" id="IPR036386">
    <property type="entry name" value="HscB_C_sf"/>
</dbReference>
<reference evidence="4 5" key="1">
    <citation type="submission" date="2021-02" db="EMBL/GenBank/DDBJ databases">
        <title>Plant Genome Project.</title>
        <authorList>
            <person name="Zhang R.-G."/>
        </authorList>
    </citation>
    <scope>NUCLEOTIDE SEQUENCE [LARGE SCALE GENOMIC DNA]</scope>
    <source>
        <tissue evidence="4">Leaves</tissue>
    </source>
</reference>
<dbReference type="NCBIfam" id="TIGR00714">
    <property type="entry name" value="hscB"/>
    <property type="match status" value="1"/>
</dbReference>
<dbReference type="InterPro" id="IPR001623">
    <property type="entry name" value="DnaJ_domain"/>
</dbReference>
<dbReference type="Proteomes" id="UP000827721">
    <property type="component" value="Unassembled WGS sequence"/>
</dbReference>
<sequence length="301" mass="34636">MKKTEKLWKPVSGVVGRSCRTFLSSSFNCNLNSNPSQTHFINSFSCSSHLQNLNIRHRFFPNLRFPGNTFCSESADKPNNSTCWNCNAVPKAAPFLFCESCRSVQPLDHSVDYFQIYGLDKNYEIDDENLEGKYKDWQKKLHPDLVHSKSQREREYAAEQSARVIEAYRTLTNQLSRAIYIMKLEGIDVNEEETVSEPKLLTEIMEIREAVEDAADSKALNEILSPIFCVGKLPTIARPVSFAALPVLSCYKKSPGVQEKLIQWSKSFANAFRNRKFDEALTCIRRMTYYDRINKEIMKKL</sequence>
<dbReference type="InterPro" id="IPR036869">
    <property type="entry name" value="J_dom_sf"/>
</dbReference>
<dbReference type="Pfam" id="PF07743">
    <property type="entry name" value="HSCB_C"/>
    <property type="match status" value="2"/>
</dbReference>
<feature type="domain" description="J" evidence="3">
    <location>
        <begin position="112"/>
        <end position="184"/>
    </location>
</feature>
<evidence type="ECO:0000259" key="3">
    <source>
        <dbReference type="PROSITE" id="PS50076"/>
    </source>
</evidence>
<dbReference type="Gene3D" id="1.10.287.110">
    <property type="entry name" value="DnaJ domain"/>
    <property type="match status" value="1"/>
</dbReference>
<evidence type="ECO:0000313" key="5">
    <source>
        <dbReference type="Proteomes" id="UP000827721"/>
    </source>
</evidence>
<dbReference type="SUPFAM" id="SSF47144">
    <property type="entry name" value="HSC20 (HSCB), C-terminal oligomerisation domain"/>
    <property type="match status" value="1"/>
</dbReference>
<gene>
    <name evidence="4" type="ORF">JRO89_XS12G0130900</name>
</gene>
<dbReference type="InterPro" id="IPR004640">
    <property type="entry name" value="HscB"/>
</dbReference>
<dbReference type="PROSITE" id="PS50076">
    <property type="entry name" value="DNAJ_2"/>
    <property type="match status" value="1"/>
</dbReference>
<dbReference type="InterPro" id="IPR009073">
    <property type="entry name" value="HscB_oligo_C"/>
</dbReference>
<dbReference type="CDD" id="cd06257">
    <property type="entry name" value="DnaJ"/>
    <property type="match status" value="1"/>
</dbReference>
<evidence type="ECO:0000256" key="2">
    <source>
        <dbReference type="ARBA" id="ARBA00023186"/>
    </source>
</evidence>
<dbReference type="PANTHER" id="PTHR14021">
    <property type="entry name" value="IRON-SULFUR CLUSTER CO-CHAPERONE PROTEIN HSCB"/>
    <property type="match status" value="1"/>
</dbReference>
<dbReference type="SUPFAM" id="SSF46565">
    <property type="entry name" value="Chaperone J-domain"/>
    <property type="match status" value="1"/>
</dbReference>
<comment type="similarity">
    <text evidence="1">Belongs to the HscB family.</text>
</comment>
<dbReference type="PANTHER" id="PTHR14021:SF15">
    <property type="entry name" value="IRON-SULFUR CLUSTER CO-CHAPERONE PROTEIN HSCB"/>
    <property type="match status" value="1"/>
</dbReference>
<accession>A0ABQ8HCG3</accession>